<evidence type="ECO:0000313" key="3">
    <source>
        <dbReference type="Proteomes" id="UP000031937"/>
    </source>
</evidence>
<evidence type="ECO:0000313" key="2">
    <source>
        <dbReference type="EMBL" id="KIO47187.1"/>
    </source>
</evidence>
<reference evidence="2 3" key="2">
    <citation type="submission" date="2014-07" db="EMBL/GenBank/DDBJ databases">
        <title>Porphyromonadaceae bacterium OUH 334697 = ATCC BAA-2682 = DSM 28341 draft genome.</title>
        <authorList>
            <person name="Sydenham T.V."/>
            <person name="Hasman H."/>
            <person name="Justesen U.S."/>
        </authorList>
    </citation>
    <scope>NUCLEOTIDE SEQUENCE [LARGE SCALE GENOMIC DNA]</scope>
    <source>
        <strain evidence="2 3">OUH 334697</strain>
    </source>
</reference>
<organism evidence="1 4">
    <name type="scientific">Sanguibacteroides justesenii</name>
    <dbReference type="NCBI Taxonomy" id="1547597"/>
    <lineage>
        <taxon>Bacteria</taxon>
        <taxon>Pseudomonadati</taxon>
        <taxon>Bacteroidota</taxon>
        <taxon>Bacteroidia</taxon>
        <taxon>Bacteroidales</taxon>
        <taxon>Porphyromonadaceae</taxon>
        <taxon>Sanguibacteroides</taxon>
    </lineage>
</organism>
<dbReference type="EMBL" id="JPIU01000040">
    <property type="protein sequence ID" value="KIO44155.1"/>
    <property type="molecule type" value="Genomic_DNA"/>
</dbReference>
<protein>
    <submittedName>
        <fullName evidence="1">Uncharacterized protein</fullName>
    </submittedName>
</protein>
<dbReference type="AlphaFoldDB" id="A0A0C3R470"/>
<dbReference type="EMBL" id="JPIT01000007">
    <property type="protein sequence ID" value="KIO47187.1"/>
    <property type="molecule type" value="Genomic_DNA"/>
</dbReference>
<dbReference type="Proteomes" id="UP000031937">
    <property type="component" value="Unassembled WGS sequence"/>
</dbReference>
<sequence>MNKYLLAALYVVAGCVVTIPSGGRNESVPVGRDSYRLLISSTQKIITVALEKKSVDELAFDVFGAQSLTTISDLIADRFSCSWVALPGFKSPDVAANPIRAPGKALQFKV</sequence>
<reference evidence="1 4" key="1">
    <citation type="submission" date="2014-07" db="EMBL/GenBank/DDBJ databases">
        <title>Porphyromonadaceae bacterium OUH 308042 = ATCC BAA-2681 = DSM 28342 draft genome.</title>
        <authorList>
            <person name="Sydenham T.V."/>
            <person name="Hasman H."/>
            <person name="Justensen U.S."/>
        </authorList>
    </citation>
    <scope>NUCLEOTIDE SEQUENCE [LARGE SCALE GENOMIC DNA]</scope>
    <source>
        <strain evidence="1 4">OUH 308042</strain>
    </source>
</reference>
<evidence type="ECO:0000313" key="4">
    <source>
        <dbReference type="Proteomes" id="UP000031980"/>
    </source>
</evidence>
<proteinExistence type="predicted"/>
<comment type="caution">
    <text evidence="1">The sequence shown here is derived from an EMBL/GenBank/DDBJ whole genome shotgun (WGS) entry which is preliminary data.</text>
</comment>
<name>A0A0C3R470_9PORP</name>
<evidence type="ECO:0000313" key="1">
    <source>
        <dbReference type="EMBL" id="KIO44155.1"/>
    </source>
</evidence>
<accession>A0A0C3R470</accession>
<dbReference type="PROSITE" id="PS51257">
    <property type="entry name" value="PROKAR_LIPOPROTEIN"/>
    <property type="match status" value="1"/>
</dbReference>
<gene>
    <name evidence="1" type="ORF">BA92_12330</name>
    <name evidence="2" type="ORF">IE90_00910</name>
</gene>
<keyword evidence="4" id="KW-1185">Reference proteome</keyword>
<dbReference type="Proteomes" id="UP000031980">
    <property type="component" value="Unassembled WGS sequence"/>
</dbReference>